<keyword evidence="1 5" id="KW-0547">Nucleotide-binding</keyword>
<protein>
    <recommendedName>
        <fullName evidence="7">UvrD-like helicase ATP-binding domain-containing protein</fullName>
    </recommendedName>
</protein>
<evidence type="ECO:0000256" key="4">
    <source>
        <dbReference type="ARBA" id="ARBA00022840"/>
    </source>
</evidence>
<dbReference type="Gramene" id="GBG78495">
    <property type="protein sequence ID" value="GBG78495"/>
    <property type="gene ID" value="CBR_g26524"/>
</dbReference>
<feature type="binding site" evidence="5">
    <location>
        <begin position="28"/>
        <end position="35"/>
    </location>
    <ligand>
        <name>ATP</name>
        <dbReference type="ChEBI" id="CHEBI:30616"/>
    </ligand>
</feature>
<dbReference type="SUPFAM" id="SSF52540">
    <property type="entry name" value="P-loop containing nucleoside triphosphate hydrolases"/>
    <property type="match status" value="1"/>
</dbReference>
<feature type="domain" description="UvrD-like helicase ATP-binding" evidence="7">
    <location>
        <begin position="7"/>
        <end position="221"/>
    </location>
</feature>
<dbReference type="PANTHER" id="PTHR11070">
    <property type="entry name" value="UVRD / RECB / PCRA DNA HELICASE FAMILY MEMBER"/>
    <property type="match status" value="1"/>
</dbReference>
<dbReference type="GO" id="GO:0005634">
    <property type="term" value="C:nucleus"/>
    <property type="evidence" value="ECO:0007669"/>
    <property type="project" value="TreeGrafter"/>
</dbReference>
<dbReference type="PROSITE" id="PS51198">
    <property type="entry name" value="UVRD_HELICASE_ATP_BIND"/>
    <property type="match status" value="1"/>
</dbReference>
<sequence length="221" mass="24985">MEQSLPLAASAVRPHRLSTAAFLREAAASAGTGKTQTMANRVLYMIQEGVLPSKILALTFTNKAAVEFKERIQHVYFSHARRKAAPEVDIGRATVATFHALGIKWVGLHQKLLGFKRRPVIYSTKARLGLPRKSTTTLREVIAAFKEAHPSLYEECEKVAMEKIGREKEKEMAQQKRKSGEMKQKSLDSEHGEPPEQADEEGKQREEKERKEEEEEEECAR</sequence>
<evidence type="ECO:0000259" key="7">
    <source>
        <dbReference type="PROSITE" id="PS51198"/>
    </source>
</evidence>
<evidence type="ECO:0000256" key="5">
    <source>
        <dbReference type="PROSITE-ProRule" id="PRU00560"/>
    </source>
</evidence>
<name>A0A388L858_CHABU</name>
<gene>
    <name evidence="8" type="ORF">CBR_g26524</name>
</gene>
<evidence type="ECO:0000256" key="1">
    <source>
        <dbReference type="ARBA" id="ARBA00022741"/>
    </source>
</evidence>
<feature type="compositionally biased region" description="Acidic residues" evidence="6">
    <location>
        <begin position="212"/>
        <end position="221"/>
    </location>
</feature>
<reference evidence="8 9" key="1">
    <citation type="journal article" date="2018" name="Cell">
        <title>The Chara Genome: Secondary Complexity and Implications for Plant Terrestrialization.</title>
        <authorList>
            <person name="Nishiyama T."/>
            <person name="Sakayama H."/>
            <person name="Vries J.D."/>
            <person name="Buschmann H."/>
            <person name="Saint-Marcoux D."/>
            <person name="Ullrich K.K."/>
            <person name="Haas F.B."/>
            <person name="Vanderstraeten L."/>
            <person name="Becker D."/>
            <person name="Lang D."/>
            <person name="Vosolsobe S."/>
            <person name="Rombauts S."/>
            <person name="Wilhelmsson P.K.I."/>
            <person name="Janitza P."/>
            <person name="Kern R."/>
            <person name="Heyl A."/>
            <person name="Rumpler F."/>
            <person name="Villalobos L.I.A.C."/>
            <person name="Clay J.M."/>
            <person name="Skokan R."/>
            <person name="Toyoda A."/>
            <person name="Suzuki Y."/>
            <person name="Kagoshima H."/>
            <person name="Schijlen E."/>
            <person name="Tajeshwar N."/>
            <person name="Catarino B."/>
            <person name="Hetherington A.J."/>
            <person name="Saltykova A."/>
            <person name="Bonnot C."/>
            <person name="Breuninger H."/>
            <person name="Symeonidi A."/>
            <person name="Radhakrishnan G.V."/>
            <person name="Van Nieuwerburgh F."/>
            <person name="Deforce D."/>
            <person name="Chang C."/>
            <person name="Karol K.G."/>
            <person name="Hedrich R."/>
            <person name="Ulvskov P."/>
            <person name="Glockner G."/>
            <person name="Delwiche C.F."/>
            <person name="Petrasek J."/>
            <person name="Van de Peer Y."/>
            <person name="Friml J."/>
            <person name="Beilby M."/>
            <person name="Dolan L."/>
            <person name="Kohara Y."/>
            <person name="Sugano S."/>
            <person name="Fujiyama A."/>
            <person name="Delaux P.-M."/>
            <person name="Quint M."/>
            <person name="TheiBen G."/>
            <person name="Hagemann M."/>
            <person name="Harholt J."/>
            <person name="Dunand C."/>
            <person name="Zachgo S."/>
            <person name="Langdale J."/>
            <person name="Maumus F."/>
            <person name="Straeten D.V.D."/>
            <person name="Gould S.B."/>
            <person name="Rensing S.A."/>
        </authorList>
    </citation>
    <scope>NUCLEOTIDE SEQUENCE [LARGE SCALE GENOMIC DNA]</scope>
    <source>
        <strain evidence="8 9">S276</strain>
    </source>
</reference>
<keyword evidence="4 5" id="KW-0067">ATP-binding</keyword>
<dbReference type="GO" id="GO:0016787">
    <property type="term" value="F:hydrolase activity"/>
    <property type="evidence" value="ECO:0007669"/>
    <property type="project" value="UniProtKB-UniRule"/>
</dbReference>
<evidence type="ECO:0000256" key="2">
    <source>
        <dbReference type="ARBA" id="ARBA00022801"/>
    </source>
</evidence>
<keyword evidence="9" id="KW-1185">Reference proteome</keyword>
<dbReference type="STRING" id="69332.A0A388L858"/>
<evidence type="ECO:0000313" key="8">
    <source>
        <dbReference type="EMBL" id="GBG78495.1"/>
    </source>
</evidence>
<dbReference type="OrthoDB" id="1750056at2759"/>
<dbReference type="GO" id="GO:0005524">
    <property type="term" value="F:ATP binding"/>
    <property type="evidence" value="ECO:0007669"/>
    <property type="project" value="UniProtKB-UniRule"/>
</dbReference>
<keyword evidence="2 5" id="KW-0378">Hydrolase</keyword>
<dbReference type="GO" id="GO:0000725">
    <property type="term" value="P:recombinational repair"/>
    <property type="evidence" value="ECO:0007669"/>
    <property type="project" value="TreeGrafter"/>
</dbReference>
<dbReference type="InterPro" id="IPR014016">
    <property type="entry name" value="UvrD-like_ATP-bd"/>
</dbReference>
<dbReference type="AlphaFoldDB" id="A0A388L858"/>
<dbReference type="GO" id="GO:0003677">
    <property type="term" value="F:DNA binding"/>
    <property type="evidence" value="ECO:0007669"/>
    <property type="project" value="InterPro"/>
</dbReference>
<organism evidence="8 9">
    <name type="scientific">Chara braunii</name>
    <name type="common">Braun's stonewort</name>
    <dbReference type="NCBI Taxonomy" id="69332"/>
    <lineage>
        <taxon>Eukaryota</taxon>
        <taxon>Viridiplantae</taxon>
        <taxon>Streptophyta</taxon>
        <taxon>Charophyceae</taxon>
        <taxon>Charales</taxon>
        <taxon>Characeae</taxon>
        <taxon>Chara</taxon>
    </lineage>
</organism>
<accession>A0A388L858</accession>
<dbReference type="GO" id="GO:0043138">
    <property type="term" value="F:3'-5' DNA helicase activity"/>
    <property type="evidence" value="ECO:0007669"/>
    <property type="project" value="TreeGrafter"/>
</dbReference>
<proteinExistence type="predicted"/>
<dbReference type="Proteomes" id="UP000265515">
    <property type="component" value="Unassembled WGS sequence"/>
</dbReference>
<feature type="region of interest" description="Disordered" evidence="6">
    <location>
        <begin position="165"/>
        <end position="221"/>
    </location>
</feature>
<evidence type="ECO:0000256" key="6">
    <source>
        <dbReference type="SAM" id="MobiDB-lite"/>
    </source>
</evidence>
<dbReference type="InterPro" id="IPR027417">
    <property type="entry name" value="P-loop_NTPase"/>
</dbReference>
<dbReference type="InterPro" id="IPR000212">
    <property type="entry name" value="DNA_helicase_UvrD/REP"/>
</dbReference>
<dbReference type="PANTHER" id="PTHR11070:SF2">
    <property type="entry name" value="ATP-DEPENDENT DNA HELICASE SRS2"/>
    <property type="match status" value="1"/>
</dbReference>
<keyword evidence="3 5" id="KW-0347">Helicase</keyword>
<dbReference type="Pfam" id="PF00580">
    <property type="entry name" value="UvrD-helicase"/>
    <property type="match status" value="1"/>
</dbReference>
<evidence type="ECO:0000313" key="9">
    <source>
        <dbReference type="Proteomes" id="UP000265515"/>
    </source>
</evidence>
<comment type="caution">
    <text evidence="8">The sequence shown here is derived from an EMBL/GenBank/DDBJ whole genome shotgun (WGS) entry which is preliminary data.</text>
</comment>
<feature type="compositionally biased region" description="Basic and acidic residues" evidence="6">
    <location>
        <begin position="165"/>
        <end position="211"/>
    </location>
</feature>
<evidence type="ECO:0000256" key="3">
    <source>
        <dbReference type="ARBA" id="ARBA00022806"/>
    </source>
</evidence>
<dbReference type="Gene3D" id="3.40.50.300">
    <property type="entry name" value="P-loop containing nucleotide triphosphate hydrolases"/>
    <property type="match status" value="1"/>
</dbReference>
<dbReference type="EMBL" id="BFEA01000296">
    <property type="protein sequence ID" value="GBG78495.1"/>
    <property type="molecule type" value="Genomic_DNA"/>
</dbReference>